<organism evidence="3 4">
    <name type="scientific">Nocardia caishijiensis</name>
    <dbReference type="NCBI Taxonomy" id="184756"/>
    <lineage>
        <taxon>Bacteria</taxon>
        <taxon>Bacillati</taxon>
        <taxon>Actinomycetota</taxon>
        <taxon>Actinomycetes</taxon>
        <taxon>Mycobacteriales</taxon>
        <taxon>Nocardiaceae</taxon>
        <taxon>Nocardia</taxon>
    </lineage>
</organism>
<accession>A0ABQ6YRY0</accession>
<name>A0ABQ6YRY0_9NOCA</name>
<proteinExistence type="predicted"/>
<dbReference type="Proteomes" id="UP000798951">
    <property type="component" value="Unassembled WGS sequence"/>
</dbReference>
<sequence length="411" mass="44569">MGNSTDMPGLRRDRRALALFAAMMLCSGCGSTVTGTPQPGATAVDINTLRTGPFRTEPTTFKLKEGLDEPKQVRLVEARRLINHLINPADIDPEVRLPGKPTVFAAAEDLPIFQGIHESHRAVLSGNYKFIAGVAANQDNGSARNPRQISVAVFQFDSNAESIRAARELHLITVHTWPGPDVQTRENADTFSSGHGGTHQDTWHAYGPYTILVSVRIPHSSVDELSRISDSAVAEQKQALDSHKPVPLDEVLDVPVDGENVMRRAMDHDVRDTLTSADSYGTYQPSGIRHFERDPAGAVAKFDQTGVDLIGRRASTVYRTRDTAAAFLLQTYLATKGKDDTALDPPLGIADAQCVRFDTADSRGHNSMCAVVYGRYVGVVTATSIGFANFDADLQERAAAQYAILQKCGLA</sequence>
<gene>
    <name evidence="3" type="ORF">FNL39_102478</name>
</gene>
<dbReference type="EMBL" id="VMSD01000002">
    <property type="protein sequence ID" value="KAF0848330.1"/>
    <property type="molecule type" value="Genomic_DNA"/>
</dbReference>
<protein>
    <submittedName>
        <fullName evidence="3">Uncharacterized protein</fullName>
    </submittedName>
</protein>
<comment type="caution">
    <text evidence="3">The sequence shown here is derived from an EMBL/GenBank/DDBJ whole genome shotgun (WGS) entry which is preliminary data.</text>
</comment>
<feature type="domain" description="DUF7373" evidence="2">
    <location>
        <begin position="262"/>
        <end position="406"/>
    </location>
</feature>
<dbReference type="InterPro" id="IPR056463">
    <property type="entry name" value="DUF7373_C"/>
</dbReference>
<dbReference type="RefSeq" id="WP_157101945.1">
    <property type="nucleotide sequence ID" value="NZ_VMSD01000002.1"/>
</dbReference>
<dbReference type="Pfam" id="PF24092">
    <property type="entry name" value="DUF7373_C"/>
    <property type="match status" value="1"/>
</dbReference>
<evidence type="ECO:0000259" key="2">
    <source>
        <dbReference type="Pfam" id="PF24092"/>
    </source>
</evidence>
<reference evidence="3 4" key="1">
    <citation type="submission" date="2019-07" db="EMBL/GenBank/DDBJ databases">
        <title>Genomic Encyclopedia of Type Strains, Phase IV (KMG-IV): sequencing the most valuable type-strain genomes for metagenomic binning, comparative biology and taxonomic classification.</title>
        <authorList>
            <person name="Goeker M."/>
        </authorList>
    </citation>
    <scope>NUCLEOTIDE SEQUENCE [LARGE SCALE GENOMIC DNA]</scope>
    <source>
        <strain evidence="3 4">DSM 44831</strain>
    </source>
</reference>
<dbReference type="Pfam" id="PF24088">
    <property type="entry name" value="DUF7373"/>
    <property type="match status" value="1"/>
</dbReference>
<evidence type="ECO:0000259" key="1">
    <source>
        <dbReference type="Pfam" id="PF24088"/>
    </source>
</evidence>
<evidence type="ECO:0000313" key="3">
    <source>
        <dbReference type="EMBL" id="KAF0848330.1"/>
    </source>
</evidence>
<feature type="domain" description="DUF7373" evidence="1">
    <location>
        <begin position="68"/>
        <end position="256"/>
    </location>
</feature>
<keyword evidence="4" id="KW-1185">Reference proteome</keyword>
<dbReference type="InterPro" id="IPR055797">
    <property type="entry name" value="DUF7373"/>
</dbReference>
<evidence type="ECO:0000313" key="4">
    <source>
        <dbReference type="Proteomes" id="UP000798951"/>
    </source>
</evidence>